<dbReference type="Proteomes" id="UP000266723">
    <property type="component" value="Unassembled WGS sequence"/>
</dbReference>
<feature type="region of interest" description="Disordered" evidence="1">
    <location>
        <begin position="354"/>
        <end position="433"/>
    </location>
</feature>
<dbReference type="EMBL" id="QGKV02000649">
    <property type="protein sequence ID" value="KAF3577448.1"/>
    <property type="molecule type" value="Genomic_DNA"/>
</dbReference>
<name>A0ABQ7DH81_BRACR</name>
<gene>
    <name evidence="2" type="ORF">DY000_02028928</name>
</gene>
<feature type="region of interest" description="Disordered" evidence="1">
    <location>
        <begin position="79"/>
        <end position="323"/>
    </location>
</feature>
<comment type="caution">
    <text evidence="2">The sequence shown here is derived from an EMBL/GenBank/DDBJ whole genome shotgun (WGS) entry which is preliminary data.</text>
</comment>
<organism evidence="2 3">
    <name type="scientific">Brassica cretica</name>
    <name type="common">Mustard</name>
    <dbReference type="NCBI Taxonomy" id="69181"/>
    <lineage>
        <taxon>Eukaryota</taxon>
        <taxon>Viridiplantae</taxon>
        <taxon>Streptophyta</taxon>
        <taxon>Embryophyta</taxon>
        <taxon>Tracheophyta</taxon>
        <taxon>Spermatophyta</taxon>
        <taxon>Magnoliopsida</taxon>
        <taxon>eudicotyledons</taxon>
        <taxon>Gunneridae</taxon>
        <taxon>Pentapetalae</taxon>
        <taxon>rosids</taxon>
        <taxon>malvids</taxon>
        <taxon>Brassicales</taxon>
        <taxon>Brassicaceae</taxon>
        <taxon>Brassiceae</taxon>
        <taxon>Brassica</taxon>
    </lineage>
</organism>
<feature type="compositionally biased region" description="Basic residues" evidence="1">
    <location>
        <begin position="408"/>
        <end position="422"/>
    </location>
</feature>
<protein>
    <submittedName>
        <fullName evidence="2">Uncharacterized protein</fullName>
    </submittedName>
</protein>
<proteinExistence type="predicted"/>
<keyword evidence="3" id="KW-1185">Reference proteome</keyword>
<feature type="compositionally biased region" description="Basic and acidic residues" evidence="1">
    <location>
        <begin position="117"/>
        <end position="163"/>
    </location>
</feature>
<feature type="compositionally biased region" description="Low complexity" evidence="1">
    <location>
        <begin position="192"/>
        <end position="206"/>
    </location>
</feature>
<accession>A0ABQ7DH81</accession>
<feature type="region of interest" description="Disordered" evidence="1">
    <location>
        <begin position="479"/>
        <end position="502"/>
    </location>
</feature>
<feature type="compositionally biased region" description="Basic and acidic residues" evidence="1">
    <location>
        <begin position="487"/>
        <end position="502"/>
    </location>
</feature>
<feature type="compositionally biased region" description="Basic and acidic residues" evidence="1">
    <location>
        <begin position="380"/>
        <end position="405"/>
    </location>
</feature>
<reference evidence="2 3" key="1">
    <citation type="journal article" date="2020" name="BMC Genomics">
        <title>Intraspecific diversification of the crop wild relative Brassica cretica Lam. using demographic model selection.</title>
        <authorList>
            <person name="Kioukis A."/>
            <person name="Michalopoulou V.A."/>
            <person name="Briers L."/>
            <person name="Pirintsos S."/>
            <person name="Studholme D.J."/>
            <person name="Pavlidis P."/>
            <person name="Sarris P.F."/>
        </authorList>
    </citation>
    <scope>NUCLEOTIDE SEQUENCE [LARGE SCALE GENOMIC DNA]</scope>
    <source>
        <strain evidence="3">cv. PFS-1207/04</strain>
    </source>
</reference>
<feature type="compositionally biased region" description="Polar residues" evidence="1">
    <location>
        <begin position="235"/>
        <end position="262"/>
    </location>
</feature>
<feature type="compositionally biased region" description="Basic and acidic residues" evidence="1">
    <location>
        <begin position="210"/>
        <end position="222"/>
    </location>
</feature>
<feature type="compositionally biased region" description="Basic and acidic residues" evidence="1">
    <location>
        <begin position="263"/>
        <end position="280"/>
    </location>
</feature>
<evidence type="ECO:0000313" key="2">
    <source>
        <dbReference type="EMBL" id="KAF3577448.1"/>
    </source>
</evidence>
<evidence type="ECO:0000256" key="1">
    <source>
        <dbReference type="SAM" id="MobiDB-lite"/>
    </source>
</evidence>
<feature type="compositionally biased region" description="Basic and acidic residues" evidence="1">
    <location>
        <begin position="297"/>
        <end position="323"/>
    </location>
</feature>
<sequence>MRFGHCCSSVIVRLNLHCATKSVATVAEFEHHLPSQAAVTAKGRRVVDHNVEEEAVHVDFMAEEIRTTTTWQSSLLDITSAHGRGPKNTPGKDLRKEVQTNNVLRNERTLDSNTHSELPRDRERYHPYQHCFRVESRGKNRDTASSLEWRRKDRHDMSHDRSKNCTSRSENLRRSPTDSQRTISDHFPSKWPRSYPGGRRSRSPPSQGKMEWRPVTRPRETEENSGTQRPRKETGNNGSPMEQSKTESSTVLRAQREANVTTKNHEPRGEPEVEKEKEQNRSQSEVPEIASHGLTPDSEKETTEVTERRKKDKEKEDADLDRSIDVYAEMAMNEEMIDADDLLDENFENKEFLVEEGREEEEQIEAVAQLSQNRSTRPPLGERMKEKSAPQRGAKSPDLKGDSASRKLANRGRLSPKKKQFKPSRDPIIPARRSEKFPRIEVYPSAIKSRKPMSTLGEILLWSWNWGSLPLCPKHSTLRKKQSSWSDESRPDFHNRANDQRRGVGGIEHGLLDGPQILQMGNAVLLVPETGVEVLTARLPSSPDLFPWLKK</sequence>
<evidence type="ECO:0000313" key="3">
    <source>
        <dbReference type="Proteomes" id="UP000266723"/>
    </source>
</evidence>